<keyword evidence="9" id="KW-0564">Palmitate</keyword>
<keyword evidence="6" id="KW-0732">Signal</keyword>
<keyword evidence="12" id="KW-0449">Lipoprotein</keyword>
<evidence type="ECO:0000313" key="14">
    <source>
        <dbReference type="Proteomes" id="UP000620127"/>
    </source>
</evidence>
<name>A0ABQ2XMC9_9BURK</name>
<dbReference type="EMBL" id="BMYT01000007">
    <property type="protein sequence ID" value="GGX24793.1"/>
    <property type="molecule type" value="Genomic_DNA"/>
</dbReference>
<dbReference type="InterPro" id="IPR029046">
    <property type="entry name" value="LolA/LolB/LppX"/>
</dbReference>
<proteinExistence type="inferred from homology"/>
<dbReference type="NCBIfam" id="TIGR00548">
    <property type="entry name" value="lolB"/>
    <property type="match status" value="1"/>
</dbReference>
<evidence type="ECO:0000256" key="5">
    <source>
        <dbReference type="ARBA" id="ARBA00022448"/>
    </source>
</evidence>
<sequence length="164" mass="18619">MQEQVQFTGRISIQYQQREQTETISTSFEWQQAPQELTITLSSPLGQTIATVQQNAQGAVLTQAKQEPRSAPDIEQLLTENLGWTIPVTGLKGWLQGFDIQANGKFVAVPVQDYFQIQSQGWQLQFISWQEDAGTIRPKRIDLQRYTEELGEVKIKIIIEPSAQ</sequence>
<gene>
    <name evidence="13" type="ORF">GCM10011282_33500</name>
</gene>
<accession>A0ABQ2XMC9</accession>
<dbReference type="SUPFAM" id="SSF89392">
    <property type="entry name" value="Prokaryotic lipoproteins and lipoprotein localization factors"/>
    <property type="match status" value="1"/>
</dbReference>
<evidence type="ECO:0000256" key="9">
    <source>
        <dbReference type="ARBA" id="ARBA00023139"/>
    </source>
</evidence>
<evidence type="ECO:0000256" key="1">
    <source>
        <dbReference type="ARBA" id="ARBA00004459"/>
    </source>
</evidence>
<dbReference type="InterPro" id="IPR004565">
    <property type="entry name" value="OM_lipoprot_LolB"/>
</dbReference>
<comment type="subunit">
    <text evidence="3">Monomer.</text>
</comment>
<reference evidence="14" key="1">
    <citation type="journal article" date="2019" name="Int. J. Syst. Evol. Microbiol.">
        <title>The Global Catalogue of Microorganisms (GCM) 10K type strain sequencing project: providing services to taxonomists for standard genome sequencing and annotation.</title>
        <authorList>
            <consortium name="The Broad Institute Genomics Platform"/>
            <consortium name="The Broad Institute Genome Sequencing Center for Infectious Disease"/>
            <person name="Wu L."/>
            <person name="Ma J."/>
        </authorList>
    </citation>
    <scope>NUCLEOTIDE SEQUENCE [LARGE SCALE GENOMIC DNA]</scope>
    <source>
        <strain evidence="14">KCTC 23916</strain>
    </source>
</reference>
<comment type="subcellular location">
    <subcellularLocation>
        <location evidence="1">Cell outer membrane</location>
        <topology evidence="1">Lipid-anchor</topology>
    </subcellularLocation>
</comment>
<evidence type="ECO:0000256" key="10">
    <source>
        <dbReference type="ARBA" id="ARBA00023186"/>
    </source>
</evidence>
<keyword evidence="14" id="KW-1185">Reference proteome</keyword>
<dbReference type="CDD" id="cd16326">
    <property type="entry name" value="LolB"/>
    <property type="match status" value="1"/>
</dbReference>
<keyword evidence="11" id="KW-0998">Cell outer membrane</keyword>
<evidence type="ECO:0000256" key="8">
    <source>
        <dbReference type="ARBA" id="ARBA00023136"/>
    </source>
</evidence>
<protein>
    <recommendedName>
        <fullName evidence="4">Outer-membrane lipoprotein LolB</fullName>
    </recommendedName>
</protein>
<evidence type="ECO:0000256" key="4">
    <source>
        <dbReference type="ARBA" id="ARBA00016202"/>
    </source>
</evidence>
<dbReference type="Proteomes" id="UP000620127">
    <property type="component" value="Unassembled WGS sequence"/>
</dbReference>
<organism evidence="13 14">
    <name type="scientific">Undibacterium macrobrachii</name>
    <dbReference type="NCBI Taxonomy" id="1119058"/>
    <lineage>
        <taxon>Bacteria</taxon>
        <taxon>Pseudomonadati</taxon>
        <taxon>Pseudomonadota</taxon>
        <taxon>Betaproteobacteria</taxon>
        <taxon>Burkholderiales</taxon>
        <taxon>Oxalobacteraceae</taxon>
        <taxon>Undibacterium</taxon>
    </lineage>
</organism>
<keyword evidence="7" id="KW-0653">Protein transport</keyword>
<evidence type="ECO:0000256" key="7">
    <source>
        <dbReference type="ARBA" id="ARBA00022927"/>
    </source>
</evidence>
<keyword evidence="10" id="KW-0143">Chaperone</keyword>
<keyword evidence="5" id="KW-0813">Transport</keyword>
<dbReference type="Gene3D" id="2.50.20.10">
    <property type="entry name" value="Lipoprotein localisation LolA/LolB/LppX"/>
    <property type="match status" value="1"/>
</dbReference>
<keyword evidence="8" id="KW-0472">Membrane</keyword>
<evidence type="ECO:0000256" key="12">
    <source>
        <dbReference type="ARBA" id="ARBA00023288"/>
    </source>
</evidence>
<evidence type="ECO:0000256" key="11">
    <source>
        <dbReference type="ARBA" id="ARBA00023237"/>
    </source>
</evidence>
<evidence type="ECO:0000256" key="2">
    <source>
        <dbReference type="ARBA" id="ARBA00009696"/>
    </source>
</evidence>
<comment type="caution">
    <text evidence="13">The sequence shown here is derived from an EMBL/GenBank/DDBJ whole genome shotgun (WGS) entry which is preliminary data.</text>
</comment>
<comment type="similarity">
    <text evidence="2">Belongs to the LolB family.</text>
</comment>
<evidence type="ECO:0000256" key="6">
    <source>
        <dbReference type="ARBA" id="ARBA00022729"/>
    </source>
</evidence>
<evidence type="ECO:0000256" key="3">
    <source>
        <dbReference type="ARBA" id="ARBA00011245"/>
    </source>
</evidence>
<evidence type="ECO:0000313" key="13">
    <source>
        <dbReference type="EMBL" id="GGX24793.1"/>
    </source>
</evidence>
<dbReference type="Pfam" id="PF03550">
    <property type="entry name" value="LolB"/>
    <property type="match status" value="1"/>
</dbReference>